<evidence type="ECO:0000259" key="2">
    <source>
        <dbReference type="Pfam" id="PF01636"/>
    </source>
</evidence>
<gene>
    <name evidence="3" type="ORF">FH972_022241</name>
</gene>
<feature type="region of interest" description="Disordered" evidence="1">
    <location>
        <begin position="38"/>
        <end position="75"/>
    </location>
</feature>
<proteinExistence type="predicted"/>
<dbReference type="Gene3D" id="3.90.1200.10">
    <property type="match status" value="1"/>
</dbReference>
<dbReference type="InterPro" id="IPR011009">
    <property type="entry name" value="Kinase-like_dom_sf"/>
</dbReference>
<dbReference type="AlphaFoldDB" id="A0A5N6KS11"/>
<protein>
    <recommendedName>
        <fullName evidence="2">Aminoglycoside phosphotransferase domain-containing protein</fullName>
    </recommendedName>
</protein>
<dbReference type="PANTHER" id="PTHR21310:SF15">
    <property type="entry name" value="AMINOGLYCOSIDE PHOSPHOTRANSFERASE DOMAIN-CONTAINING PROTEIN"/>
    <property type="match status" value="1"/>
</dbReference>
<accession>A0A5N6KS11</accession>
<dbReference type="InterPro" id="IPR002575">
    <property type="entry name" value="Aminoglycoside_PTrfase"/>
</dbReference>
<organism evidence="3 4">
    <name type="scientific">Carpinus fangiana</name>
    <dbReference type="NCBI Taxonomy" id="176857"/>
    <lineage>
        <taxon>Eukaryota</taxon>
        <taxon>Viridiplantae</taxon>
        <taxon>Streptophyta</taxon>
        <taxon>Embryophyta</taxon>
        <taxon>Tracheophyta</taxon>
        <taxon>Spermatophyta</taxon>
        <taxon>Magnoliopsida</taxon>
        <taxon>eudicotyledons</taxon>
        <taxon>Gunneridae</taxon>
        <taxon>Pentapetalae</taxon>
        <taxon>rosids</taxon>
        <taxon>fabids</taxon>
        <taxon>Fagales</taxon>
        <taxon>Betulaceae</taxon>
        <taxon>Carpinus</taxon>
    </lineage>
</organism>
<dbReference type="InterPro" id="IPR051678">
    <property type="entry name" value="AGP_Transferase"/>
</dbReference>
<feature type="domain" description="Aminoglycoside phosphotransferase" evidence="2">
    <location>
        <begin position="126"/>
        <end position="333"/>
    </location>
</feature>
<dbReference type="EMBL" id="VIBQ01000010">
    <property type="protein sequence ID" value="KAB8339308.1"/>
    <property type="molecule type" value="Genomic_DNA"/>
</dbReference>
<dbReference type="SUPFAM" id="SSF56112">
    <property type="entry name" value="Protein kinase-like (PK-like)"/>
    <property type="match status" value="1"/>
</dbReference>
<dbReference type="CDD" id="cd05120">
    <property type="entry name" value="APH_ChoK_like"/>
    <property type="match status" value="1"/>
</dbReference>
<reference evidence="3 4" key="1">
    <citation type="submission" date="2019-06" db="EMBL/GenBank/DDBJ databases">
        <title>A chromosomal-level reference genome of Carpinus fangiana (Coryloideae, Betulaceae).</title>
        <authorList>
            <person name="Yang X."/>
            <person name="Wang Z."/>
            <person name="Zhang L."/>
            <person name="Hao G."/>
            <person name="Liu J."/>
            <person name="Yang Y."/>
        </authorList>
    </citation>
    <scope>NUCLEOTIDE SEQUENCE [LARGE SCALE GENOMIC DNA]</scope>
    <source>
        <strain evidence="3">Cfa_2016G</strain>
        <tissue evidence="3">Leaf</tissue>
    </source>
</reference>
<sequence>MIETVTTTFHLPPYLYSINNLVCTLHFIRLRNPRSSTIRGTTHSRLSNMDSATTSTTRQPSSKVQSTTENSQPDYQFSYSSILGKPPYVLDPADLPDCYNPFPSKPYGIRAPDENTLVKYGKFVKLQEAEAMDFVSKHTTIACPKVIGAYMLDDVGYIVMSWEEAFPLSAIWGKASETEKEKVIDQLRDYVLQMRNIKGDYVGGFGRMPCVADEFNWDYHDHNRKYGPYDNEAGFNEGLISALDRISPWPRNEDPESPGYNLEFTISELVRSLKNHEIVFTHGDLHAANILVKNDFTVVIIDWATAGFYPEYWEFYKATWRDPFQPSFIRQIAKFIPAFWIEANIMEQIHRRISELPCAFILDHRCCLNLYLDRILFLSWKDHENLTKAYTVSVLLYGRTLLEQDDDLPCHVGIAIHEDVNEPNTCRLHHARCPNQIRFIYEFRPEQPYCTDPILRGRCELRSGLSRAEADRADSLLAKYGNEQEHLPFYGAGNCQNWLAGAVAMLEEAGLAGQQDGQYWTESIGKGRETMEDGWKKRGRCWVDNPKSLQAAPENVDARWRDKEERNVGKLDNGVDFGKRVEALEGLFNKRPTTDD</sequence>
<evidence type="ECO:0000313" key="3">
    <source>
        <dbReference type="EMBL" id="KAB8339308.1"/>
    </source>
</evidence>
<keyword evidence="4" id="KW-1185">Reference proteome</keyword>
<dbReference type="Proteomes" id="UP000327013">
    <property type="component" value="Unassembled WGS sequence"/>
</dbReference>
<name>A0A5N6KS11_9ROSI</name>
<evidence type="ECO:0000256" key="1">
    <source>
        <dbReference type="SAM" id="MobiDB-lite"/>
    </source>
</evidence>
<dbReference type="PANTHER" id="PTHR21310">
    <property type="entry name" value="AMINOGLYCOSIDE PHOSPHOTRANSFERASE-RELATED-RELATED"/>
    <property type="match status" value="1"/>
</dbReference>
<dbReference type="OrthoDB" id="8300194at2759"/>
<evidence type="ECO:0000313" key="4">
    <source>
        <dbReference type="Proteomes" id="UP000327013"/>
    </source>
</evidence>
<dbReference type="Pfam" id="PF01636">
    <property type="entry name" value="APH"/>
    <property type="match status" value="1"/>
</dbReference>
<comment type="caution">
    <text evidence="3">The sequence shown here is derived from an EMBL/GenBank/DDBJ whole genome shotgun (WGS) entry which is preliminary data.</text>
</comment>